<proteinExistence type="predicted"/>
<protein>
    <recommendedName>
        <fullName evidence="2">DUF8021 domain-containing protein</fullName>
    </recommendedName>
</protein>
<feature type="signal peptide" evidence="1">
    <location>
        <begin position="1"/>
        <end position="27"/>
    </location>
</feature>
<dbReference type="STRING" id="1081102.A0A167RZN8"/>
<dbReference type="AlphaFoldDB" id="A0A167RZN8"/>
<feature type="chain" id="PRO_5007892083" description="DUF8021 domain-containing protein" evidence="1">
    <location>
        <begin position="28"/>
        <end position="293"/>
    </location>
</feature>
<keyword evidence="1" id="KW-0732">Signal</keyword>
<feature type="domain" description="DUF8021" evidence="2">
    <location>
        <begin position="160"/>
        <end position="262"/>
    </location>
</feature>
<reference evidence="3 4" key="1">
    <citation type="journal article" date="2016" name="Genome Biol. Evol.">
        <title>Divergent and convergent evolution of fungal pathogenicity.</title>
        <authorList>
            <person name="Shang Y."/>
            <person name="Xiao G."/>
            <person name="Zheng P."/>
            <person name="Cen K."/>
            <person name="Zhan S."/>
            <person name="Wang C."/>
        </authorList>
    </citation>
    <scope>NUCLEOTIDE SEQUENCE [LARGE SCALE GENOMIC DNA]</scope>
    <source>
        <strain evidence="3 4">RCEF 264</strain>
    </source>
</reference>
<name>A0A167RZN8_9HYPO</name>
<gene>
    <name evidence="3" type="ORF">SPI_06293</name>
</gene>
<evidence type="ECO:0000259" key="2">
    <source>
        <dbReference type="Pfam" id="PF26061"/>
    </source>
</evidence>
<dbReference type="Proteomes" id="UP000076874">
    <property type="component" value="Unassembled WGS sequence"/>
</dbReference>
<dbReference type="InterPro" id="IPR058334">
    <property type="entry name" value="DUF8021"/>
</dbReference>
<dbReference type="EMBL" id="AZHD01000011">
    <property type="protein sequence ID" value="OAA59091.1"/>
    <property type="molecule type" value="Genomic_DNA"/>
</dbReference>
<evidence type="ECO:0000256" key="1">
    <source>
        <dbReference type="SAM" id="SignalP"/>
    </source>
</evidence>
<organism evidence="3 4">
    <name type="scientific">Niveomyces insectorum RCEF 264</name>
    <dbReference type="NCBI Taxonomy" id="1081102"/>
    <lineage>
        <taxon>Eukaryota</taxon>
        <taxon>Fungi</taxon>
        <taxon>Dikarya</taxon>
        <taxon>Ascomycota</taxon>
        <taxon>Pezizomycotina</taxon>
        <taxon>Sordariomycetes</taxon>
        <taxon>Hypocreomycetidae</taxon>
        <taxon>Hypocreales</taxon>
        <taxon>Cordycipitaceae</taxon>
        <taxon>Niveomyces</taxon>
    </lineage>
</organism>
<dbReference type="Pfam" id="PF26061">
    <property type="entry name" value="DUF8021"/>
    <property type="match status" value="1"/>
</dbReference>
<comment type="caution">
    <text evidence="3">The sequence shown here is derived from an EMBL/GenBank/DDBJ whole genome shotgun (WGS) entry which is preliminary data.</text>
</comment>
<dbReference type="OrthoDB" id="3515051at2759"/>
<accession>A0A167RZN8</accession>
<sequence length="293" mass="30642">MVLLPRSSLRALGLGLGVLATLGSTAAAANCTRADLQTAADSLVAALTAGNPALLTPVAADLAYTENRQPATLASGILAAPLKPDHNRSSLDTTQCATYTEFIAASAPKPTIVGVQMFWTGPRIARIDAIHTSAGDWLFNATGTLYWASREDWGPIPAAQRDTRAVIQAAADAYCDVFSNKSVVVPWGTPCARLEGGSYTGNGGPHDSCNVGIPSGVSLTQRRYVIDETVGAVDVMMAFADLPDSHEFRVEGGKLRYVHTMTVMTGGKGKGGGRKGKGMRRGVVEGIRDQLAA</sequence>
<evidence type="ECO:0000313" key="4">
    <source>
        <dbReference type="Proteomes" id="UP000076874"/>
    </source>
</evidence>
<keyword evidence="4" id="KW-1185">Reference proteome</keyword>
<evidence type="ECO:0000313" key="3">
    <source>
        <dbReference type="EMBL" id="OAA59091.1"/>
    </source>
</evidence>